<dbReference type="EMBL" id="AP035768">
    <property type="protein sequence ID" value="BFO20609.1"/>
    <property type="molecule type" value="Genomic_DNA"/>
</dbReference>
<evidence type="ECO:0000256" key="1">
    <source>
        <dbReference type="SAM" id="MobiDB-lite"/>
    </source>
</evidence>
<reference evidence="2" key="2">
    <citation type="submission" date="2024-07" db="EMBL/GenBank/DDBJ databases">
        <title>Streptomyces haneummycinica sp. nov., a new antibiotic-producing actinobacterium isolated from marine sediment.</title>
        <authorList>
            <person name="Uemura M."/>
            <person name="Hamada M."/>
            <person name="Hirano S."/>
            <person name="Kobayashi K."/>
            <person name="Ohshiro T."/>
            <person name="Kobayashi T."/>
            <person name="Terahara T."/>
        </authorList>
    </citation>
    <scope>NUCLEOTIDE SEQUENCE</scope>
    <source>
        <strain evidence="2">KM77-8</strain>
    </source>
</reference>
<evidence type="ECO:0000313" key="2">
    <source>
        <dbReference type="EMBL" id="BFO20609.1"/>
    </source>
</evidence>
<reference evidence="2" key="1">
    <citation type="submission" date="2024-06" db="EMBL/GenBank/DDBJ databases">
        <authorList>
            <consortium name="consrtm"/>
            <person name="Uemura M."/>
            <person name="Terahara T."/>
        </authorList>
    </citation>
    <scope>NUCLEOTIDE SEQUENCE</scope>
    <source>
        <strain evidence="2">KM77-8</strain>
    </source>
</reference>
<feature type="compositionally biased region" description="Basic and acidic residues" evidence="1">
    <location>
        <begin position="40"/>
        <end position="64"/>
    </location>
</feature>
<dbReference type="AlphaFoldDB" id="A0AAT9HSJ1"/>
<feature type="compositionally biased region" description="Basic and acidic residues" evidence="1">
    <location>
        <begin position="8"/>
        <end position="25"/>
    </location>
</feature>
<gene>
    <name evidence="2" type="ORF">SHKM778_69970</name>
</gene>
<organism evidence="2">
    <name type="scientific">Streptomyces haneummycinicus</name>
    <dbReference type="NCBI Taxonomy" id="3074435"/>
    <lineage>
        <taxon>Bacteria</taxon>
        <taxon>Bacillati</taxon>
        <taxon>Actinomycetota</taxon>
        <taxon>Actinomycetes</taxon>
        <taxon>Kitasatosporales</taxon>
        <taxon>Streptomycetaceae</taxon>
        <taxon>Streptomyces</taxon>
    </lineage>
</organism>
<protein>
    <submittedName>
        <fullName evidence="2">Uncharacterized protein</fullName>
    </submittedName>
</protein>
<accession>A0AAT9HSJ1</accession>
<proteinExistence type="predicted"/>
<feature type="region of interest" description="Disordered" evidence="1">
    <location>
        <begin position="1"/>
        <end position="64"/>
    </location>
</feature>
<feature type="region of interest" description="Disordered" evidence="1">
    <location>
        <begin position="161"/>
        <end position="185"/>
    </location>
</feature>
<sequence>MGAADTAGHIDAEHDREAPAPRDDEPVGGAELHHLPAGTRKSDDGHGDGSDTQQKQDEGAQEFGEHLTADAFLITASLLRNALCHRPSSAEMADPSLPSTEAYVDRADHSCRKRNSLPWSNQVRRSYPVARVPVRRSGQSVVAEVTRFVARLIDDGQLAARPGVMEAPDDAQGSGNVRPSPGVRR</sequence>
<name>A0AAT9HSJ1_9ACTN</name>